<dbReference type="CDD" id="cd00093">
    <property type="entry name" value="HTH_XRE"/>
    <property type="match status" value="1"/>
</dbReference>
<dbReference type="EMBL" id="DXGF01000037">
    <property type="protein sequence ID" value="HIW83110.1"/>
    <property type="molecule type" value="Genomic_DNA"/>
</dbReference>
<dbReference type="GO" id="GO:0003677">
    <property type="term" value="F:DNA binding"/>
    <property type="evidence" value="ECO:0007669"/>
    <property type="project" value="UniProtKB-KW"/>
</dbReference>
<reference evidence="4" key="2">
    <citation type="submission" date="2021-04" db="EMBL/GenBank/DDBJ databases">
        <authorList>
            <person name="Gilroy R."/>
        </authorList>
    </citation>
    <scope>NUCLEOTIDE SEQUENCE</scope>
    <source>
        <strain evidence="4">ChiSxjej1B13-11762</strain>
    </source>
</reference>
<evidence type="ECO:0000313" key="5">
    <source>
        <dbReference type="Proteomes" id="UP000824263"/>
    </source>
</evidence>
<keyword evidence="2" id="KW-0812">Transmembrane</keyword>
<evidence type="ECO:0000256" key="2">
    <source>
        <dbReference type="SAM" id="Phobius"/>
    </source>
</evidence>
<dbReference type="PANTHER" id="PTHR46558:SF4">
    <property type="entry name" value="DNA-BIDING PHAGE PROTEIN"/>
    <property type="match status" value="1"/>
</dbReference>
<keyword evidence="2" id="KW-0472">Membrane</keyword>
<comment type="caution">
    <text evidence="4">The sequence shown here is derived from an EMBL/GenBank/DDBJ whole genome shotgun (WGS) entry which is preliminary data.</text>
</comment>
<evidence type="ECO:0000256" key="1">
    <source>
        <dbReference type="ARBA" id="ARBA00023125"/>
    </source>
</evidence>
<dbReference type="PROSITE" id="PS50943">
    <property type="entry name" value="HTH_CROC1"/>
    <property type="match status" value="1"/>
</dbReference>
<keyword evidence="2" id="KW-1133">Transmembrane helix</keyword>
<dbReference type="Pfam" id="PF01381">
    <property type="entry name" value="HTH_3"/>
    <property type="match status" value="1"/>
</dbReference>
<keyword evidence="1" id="KW-0238">DNA-binding</keyword>
<reference evidence="4" key="1">
    <citation type="journal article" date="2021" name="PeerJ">
        <title>Extensive microbial diversity within the chicken gut microbiome revealed by metagenomics and culture.</title>
        <authorList>
            <person name="Gilroy R."/>
            <person name="Ravi A."/>
            <person name="Getino M."/>
            <person name="Pursley I."/>
            <person name="Horton D.L."/>
            <person name="Alikhan N.F."/>
            <person name="Baker D."/>
            <person name="Gharbi K."/>
            <person name="Hall N."/>
            <person name="Watson M."/>
            <person name="Adriaenssens E.M."/>
            <person name="Foster-Nyarko E."/>
            <person name="Jarju S."/>
            <person name="Secka A."/>
            <person name="Antonio M."/>
            <person name="Oren A."/>
            <person name="Chaudhuri R.R."/>
            <person name="La Ragione R."/>
            <person name="Hildebrand F."/>
            <person name="Pallen M.J."/>
        </authorList>
    </citation>
    <scope>NUCLEOTIDE SEQUENCE</scope>
    <source>
        <strain evidence="4">ChiSxjej1B13-11762</strain>
    </source>
</reference>
<evidence type="ECO:0000259" key="3">
    <source>
        <dbReference type="PROSITE" id="PS50943"/>
    </source>
</evidence>
<dbReference type="SMART" id="SM00530">
    <property type="entry name" value="HTH_XRE"/>
    <property type="match status" value="1"/>
</dbReference>
<accession>A0A9D1R8U8</accession>
<proteinExistence type="predicted"/>
<dbReference type="AlphaFoldDB" id="A0A9D1R8U8"/>
<feature type="domain" description="HTH cro/C1-type" evidence="3">
    <location>
        <begin position="7"/>
        <end position="61"/>
    </location>
</feature>
<gene>
    <name evidence="4" type="ORF">H9873_02145</name>
</gene>
<organism evidence="4 5">
    <name type="scientific">Candidatus Dorea gallistercoris</name>
    <dbReference type="NCBI Taxonomy" id="2838542"/>
    <lineage>
        <taxon>Bacteria</taxon>
        <taxon>Bacillati</taxon>
        <taxon>Bacillota</taxon>
        <taxon>Clostridia</taxon>
        <taxon>Lachnospirales</taxon>
        <taxon>Lachnospiraceae</taxon>
        <taxon>Dorea</taxon>
    </lineage>
</organism>
<dbReference type="Gene3D" id="1.10.260.40">
    <property type="entry name" value="lambda repressor-like DNA-binding domains"/>
    <property type="match status" value="1"/>
</dbReference>
<name>A0A9D1R8U8_9FIRM</name>
<dbReference type="PANTHER" id="PTHR46558">
    <property type="entry name" value="TRACRIPTIONAL REGULATORY PROTEIN-RELATED-RELATED"/>
    <property type="match status" value="1"/>
</dbReference>
<sequence length="141" mass="16331">MTLGSNIQKIRKEAHMSQEDLAEMFHVSRQTISNWENSKSYPDLETIVKISDSFHISLDILLKEDLVMVKTFDNEIKSTKKYARALTAIAVVFALLIGSFVIYSCVYFNTKNKLEGNFAEQLKENDFYQNRDGYYSMDYAD</sequence>
<dbReference type="InterPro" id="IPR001387">
    <property type="entry name" value="Cro/C1-type_HTH"/>
</dbReference>
<protein>
    <submittedName>
        <fullName evidence="4">Helix-turn-helix domain-containing protein</fullName>
    </submittedName>
</protein>
<dbReference type="InterPro" id="IPR010982">
    <property type="entry name" value="Lambda_DNA-bd_dom_sf"/>
</dbReference>
<feature type="non-terminal residue" evidence="4">
    <location>
        <position position="141"/>
    </location>
</feature>
<dbReference type="SUPFAM" id="SSF47413">
    <property type="entry name" value="lambda repressor-like DNA-binding domains"/>
    <property type="match status" value="1"/>
</dbReference>
<dbReference type="Proteomes" id="UP000824263">
    <property type="component" value="Unassembled WGS sequence"/>
</dbReference>
<evidence type="ECO:0000313" key="4">
    <source>
        <dbReference type="EMBL" id="HIW83110.1"/>
    </source>
</evidence>
<feature type="transmembrane region" description="Helical" evidence="2">
    <location>
        <begin position="85"/>
        <end position="109"/>
    </location>
</feature>